<dbReference type="InterPro" id="IPR036097">
    <property type="entry name" value="HisK_dim/P_sf"/>
</dbReference>
<dbReference type="OrthoDB" id="9813151at2"/>
<dbReference type="SMART" id="SM00388">
    <property type="entry name" value="HisKA"/>
    <property type="match status" value="1"/>
</dbReference>
<dbReference type="CDD" id="cd00082">
    <property type="entry name" value="HisKA"/>
    <property type="match status" value="1"/>
</dbReference>
<evidence type="ECO:0000313" key="10">
    <source>
        <dbReference type="EMBL" id="OUM20252.1"/>
    </source>
</evidence>
<dbReference type="Gene3D" id="3.30.565.10">
    <property type="entry name" value="Histidine kinase-like ATPase, C-terminal domain"/>
    <property type="match status" value="1"/>
</dbReference>
<dbReference type="Pfam" id="PF02518">
    <property type="entry name" value="HATPase_c"/>
    <property type="match status" value="1"/>
</dbReference>
<evidence type="ECO:0000259" key="9">
    <source>
        <dbReference type="PROSITE" id="PS50109"/>
    </source>
</evidence>
<dbReference type="PANTHER" id="PTHR45453:SF1">
    <property type="entry name" value="PHOSPHATE REGULON SENSOR PROTEIN PHOR"/>
    <property type="match status" value="1"/>
</dbReference>
<dbReference type="InterPro" id="IPR004358">
    <property type="entry name" value="Sig_transdc_His_kin-like_C"/>
</dbReference>
<reference evidence="10 11" key="1">
    <citation type="submission" date="2017-05" db="EMBL/GenBank/DDBJ databases">
        <title>Butyricicoccus porcorum sp. nov. a butyrate-producing bacterium from the swine intestinal tract.</title>
        <authorList>
            <person name="Trachsel J."/>
            <person name="Humphrey S."/>
            <person name="Allen H.K."/>
        </authorList>
    </citation>
    <scope>NUCLEOTIDE SEQUENCE [LARGE SCALE GENOMIC DNA]</scope>
    <source>
        <strain evidence="10">BB10</strain>
    </source>
</reference>
<dbReference type="Gene3D" id="1.10.287.130">
    <property type="match status" value="1"/>
</dbReference>
<accession>A0A252F3E8</accession>
<keyword evidence="8" id="KW-0472">Membrane</keyword>
<dbReference type="GO" id="GO:0004721">
    <property type="term" value="F:phosphoprotein phosphatase activity"/>
    <property type="evidence" value="ECO:0007669"/>
    <property type="project" value="TreeGrafter"/>
</dbReference>
<dbReference type="InterPro" id="IPR036890">
    <property type="entry name" value="HATPase_C_sf"/>
</dbReference>
<dbReference type="Pfam" id="PF00512">
    <property type="entry name" value="HisKA"/>
    <property type="match status" value="1"/>
</dbReference>
<comment type="subcellular location">
    <subcellularLocation>
        <location evidence="2">Membrane</location>
    </subcellularLocation>
</comment>
<keyword evidence="11" id="KW-1185">Reference proteome</keyword>
<evidence type="ECO:0000256" key="8">
    <source>
        <dbReference type="SAM" id="Phobius"/>
    </source>
</evidence>
<gene>
    <name evidence="10" type="ORF">CBW42_09405</name>
</gene>
<dbReference type="GO" id="GO:0005886">
    <property type="term" value="C:plasma membrane"/>
    <property type="evidence" value="ECO:0007669"/>
    <property type="project" value="TreeGrafter"/>
</dbReference>
<name>A0A252F3E8_9FIRM</name>
<dbReference type="AlphaFoldDB" id="A0A252F3E8"/>
<evidence type="ECO:0000256" key="7">
    <source>
        <dbReference type="ARBA" id="ARBA00023012"/>
    </source>
</evidence>
<protein>
    <recommendedName>
        <fullName evidence="3">histidine kinase</fullName>
        <ecNumber evidence="3">2.7.13.3</ecNumber>
    </recommendedName>
</protein>
<keyword evidence="8" id="KW-0812">Transmembrane</keyword>
<evidence type="ECO:0000256" key="3">
    <source>
        <dbReference type="ARBA" id="ARBA00012438"/>
    </source>
</evidence>
<keyword evidence="6" id="KW-0418">Kinase</keyword>
<evidence type="ECO:0000256" key="6">
    <source>
        <dbReference type="ARBA" id="ARBA00022777"/>
    </source>
</evidence>
<keyword evidence="5" id="KW-0808">Transferase</keyword>
<evidence type="ECO:0000256" key="1">
    <source>
        <dbReference type="ARBA" id="ARBA00000085"/>
    </source>
</evidence>
<dbReference type="EC" id="2.7.13.3" evidence="3"/>
<comment type="catalytic activity">
    <reaction evidence="1">
        <text>ATP + protein L-histidine = ADP + protein N-phospho-L-histidine.</text>
        <dbReference type="EC" id="2.7.13.3"/>
    </reaction>
</comment>
<feature type="domain" description="Histidine kinase" evidence="9">
    <location>
        <begin position="145"/>
        <end position="353"/>
    </location>
</feature>
<dbReference type="SMART" id="SM00387">
    <property type="entry name" value="HATPase_c"/>
    <property type="match status" value="1"/>
</dbReference>
<comment type="caution">
    <text evidence="10">The sequence shown here is derived from an EMBL/GenBank/DDBJ whole genome shotgun (WGS) entry which is preliminary data.</text>
</comment>
<dbReference type="PANTHER" id="PTHR45453">
    <property type="entry name" value="PHOSPHATE REGULON SENSOR PROTEIN PHOR"/>
    <property type="match status" value="1"/>
</dbReference>
<dbReference type="EMBL" id="NHOC01000007">
    <property type="protein sequence ID" value="OUM20252.1"/>
    <property type="molecule type" value="Genomic_DNA"/>
</dbReference>
<dbReference type="InterPro" id="IPR003661">
    <property type="entry name" value="HisK_dim/P_dom"/>
</dbReference>
<dbReference type="InterPro" id="IPR050351">
    <property type="entry name" value="BphY/WalK/GraS-like"/>
</dbReference>
<evidence type="ECO:0000256" key="4">
    <source>
        <dbReference type="ARBA" id="ARBA00022553"/>
    </source>
</evidence>
<keyword evidence="7" id="KW-0902">Two-component regulatory system</keyword>
<dbReference type="SUPFAM" id="SSF55874">
    <property type="entry name" value="ATPase domain of HSP90 chaperone/DNA topoisomerase II/histidine kinase"/>
    <property type="match status" value="1"/>
</dbReference>
<dbReference type="SUPFAM" id="SSF47384">
    <property type="entry name" value="Homodimeric domain of signal transducing histidine kinase"/>
    <property type="match status" value="1"/>
</dbReference>
<sequence length="353" mass="40067">MERSQDPLPFGNRKNEEDIWMSSNFFVVRLNESGEVIYVDVSRTSTVTQEEAVVLAGQAEDNATKSGRIGQYRYQITQMNTAEGTVVVFLDTSDEMLSYLRVLLLSGSVGIVCWCLMLLSVFLLSKQAIRPIAENMEKQKQFVTNAGHEIKTPLAIIQSNTEAMELYQGENKWSRNIKEQTERLSDLMQHLLLLSRMDEGVEHVHAIDFCFSDLLMESVRSFMPLMESKQIDVHTHIPSDVQIHADQSQIEQLCSILLDNAVKYTNEGGRIQIELMQKEKHLQFTVQNTCKRLPAVSPDKLFDRFFRSDEARTQKSGGYGIGLSVEKAIVQANHGDIRASYMEPDVICFTICV</sequence>
<dbReference type="InterPro" id="IPR003594">
    <property type="entry name" value="HATPase_dom"/>
</dbReference>
<dbReference type="PRINTS" id="PR00344">
    <property type="entry name" value="BCTRLSENSOR"/>
</dbReference>
<dbReference type="PROSITE" id="PS50109">
    <property type="entry name" value="HIS_KIN"/>
    <property type="match status" value="1"/>
</dbReference>
<organism evidence="10 11">
    <name type="scientific">Butyricicoccus porcorum</name>
    <dbReference type="NCBI Taxonomy" id="1945634"/>
    <lineage>
        <taxon>Bacteria</taxon>
        <taxon>Bacillati</taxon>
        <taxon>Bacillota</taxon>
        <taxon>Clostridia</taxon>
        <taxon>Eubacteriales</taxon>
        <taxon>Butyricicoccaceae</taxon>
        <taxon>Butyricicoccus</taxon>
    </lineage>
</organism>
<evidence type="ECO:0000256" key="2">
    <source>
        <dbReference type="ARBA" id="ARBA00004370"/>
    </source>
</evidence>
<dbReference type="Proteomes" id="UP000194903">
    <property type="component" value="Unassembled WGS sequence"/>
</dbReference>
<feature type="transmembrane region" description="Helical" evidence="8">
    <location>
        <begin position="99"/>
        <end position="124"/>
    </location>
</feature>
<dbReference type="GO" id="GO:0000155">
    <property type="term" value="F:phosphorelay sensor kinase activity"/>
    <property type="evidence" value="ECO:0007669"/>
    <property type="project" value="InterPro"/>
</dbReference>
<dbReference type="GO" id="GO:0016036">
    <property type="term" value="P:cellular response to phosphate starvation"/>
    <property type="evidence" value="ECO:0007669"/>
    <property type="project" value="TreeGrafter"/>
</dbReference>
<keyword evidence="8" id="KW-1133">Transmembrane helix</keyword>
<evidence type="ECO:0000256" key="5">
    <source>
        <dbReference type="ARBA" id="ARBA00022679"/>
    </source>
</evidence>
<proteinExistence type="predicted"/>
<keyword evidence="4" id="KW-0597">Phosphoprotein</keyword>
<dbReference type="InterPro" id="IPR005467">
    <property type="entry name" value="His_kinase_dom"/>
</dbReference>
<evidence type="ECO:0000313" key="11">
    <source>
        <dbReference type="Proteomes" id="UP000194903"/>
    </source>
</evidence>